<evidence type="ECO:0000256" key="1">
    <source>
        <dbReference type="ARBA" id="ARBA00004123"/>
    </source>
</evidence>
<dbReference type="PANTHER" id="PTHR46543:SF1">
    <property type="entry name" value="ZINC FINGER CCHC DOMAIN-CONTAINING PROTEIN 7"/>
    <property type="match status" value="1"/>
</dbReference>
<keyword evidence="6" id="KW-0539">Nucleus</keyword>
<feature type="compositionally biased region" description="Basic residues" evidence="8">
    <location>
        <begin position="863"/>
        <end position="873"/>
    </location>
</feature>
<keyword evidence="4 7" id="KW-0863">Zinc-finger</keyword>
<dbReference type="SMART" id="SM00343">
    <property type="entry name" value="ZnF_C2HC"/>
    <property type="match status" value="4"/>
</dbReference>
<dbReference type="GO" id="GO:0008270">
    <property type="term" value="F:zinc ion binding"/>
    <property type="evidence" value="ECO:0007669"/>
    <property type="project" value="UniProtKB-KW"/>
</dbReference>
<evidence type="ECO:0000256" key="2">
    <source>
        <dbReference type="ARBA" id="ARBA00022723"/>
    </source>
</evidence>
<evidence type="ECO:0000256" key="7">
    <source>
        <dbReference type="PROSITE-ProRule" id="PRU00047"/>
    </source>
</evidence>
<sequence length="892" mass="97585">MELDADTMDDSRTSLVGRKRDLHEGEALAMKNSEPDSLESSTIPACSATKGDGETVTTASKPPVDVSSRADGEQLGSAQPIGGENHPESASAGAQGEGALATMAETTPEEGRSKTEDAATEQHGNVEEVPHTSSVRSKATSLPTNQPPLYPFDTEQGCTQAGTQAQNRVPAFGQDNAQSPSFQDGRIPSTSGWNSGVQPGLRTSFGSKRSSRAIKSSKQPQVAQPKEFVVGEIREIEIANNSPNPLSTASDHSITNSNPQAPNLESVPAEPPTVSLEKTLPEASKMHQEEPFESVNAGTRSKSLEALTADVDVVLAYTKFWPLPHSWTAANLINTGKTFYPAPARELRKFQHHGESFATPLMLNELGMPYKIQDFSFNIFAPEFLRQNLAVIRNWELGDLRSAFHCYQNNWYFHLPKLQPILLATSRAAGHLTFEEAMELARDDRAVMKTDTKSSAQVQQNPLLPKISRISSSPTDKPQSLVSLTSITIDLTGEFTKGQGEDVRMTDALSSATPMAATTTLSAEEMRLQRRYFPADGNDDSICRCLACGDTGHKVGNCPALSCELCLQVGKHSTFTCPSSLRCSKCRQRGHKTVNCSEKLSARAESSSCEICGSQEHLEEECHFIWRSFVPKQEEIRVVRDIPIHCYQCGADGHYGPACGLTRGSSLSSDHHTWSIANHRKYVDPMSVNRALSAGVDYSIPRPNQKEFSIKGKGRANDPFTIEDSDDEADFIRPKINKPSTQHGHIHFNKPSKTGPRAPNEDSYRPQYHDYHDSDMRFNVQSHIQDPYSQGYQPNLAPSYPPIDQFPNAMGYNRRKRGRANSPNPGPPVSSKKQKKKKKAQSQQANTKPTGSASNLAPASIKPQKKLNKKARKRELAAKTAAKSAGGKSNKH</sequence>
<evidence type="ECO:0000256" key="8">
    <source>
        <dbReference type="SAM" id="MobiDB-lite"/>
    </source>
</evidence>
<gene>
    <name evidence="10" type="ORF">HYALB_00005000</name>
</gene>
<dbReference type="OrthoDB" id="7608935at2759"/>
<feature type="compositionally biased region" description="Low complexity" evidence="8">
    <location>
        <begin position="878"/>
        <end position="892"/>
    </location>
</feature>
<feature type="region of interest" description="Disordered" evidence="8">
    <location>
        <begin position="240"/>
        <end position="273"/>
    </location>
</feature>
<organism evidence="10 11">
    <name type="scientific">Hymenoscyphus albidus</name>
    <dbReference type="NCBI Taxonomy" id="595503"/>
    <lineage>
        <taxon>Eukaryota</taxon>
        <taxon>Fungi</taxon>
        <taxon>Dikarya</taxon>
        <taxon>Ascomycota</taxon>
        <taxon>Pezizomycotina</taxon>
        <taxon>Leotiomycetes</taxon>
        <taxon>Helotiales</taxon>
        <taxon>Helotiaceae</taxon>
        <taxon>Hymenoscyphus</taxon>
    </lineage>
</organism>
<feature type="compositionally biased region" description="Polar residues" evidence="8">
    <location>
        <begin position="175"/>
        <end position="197"/>
    </location>
</feature>
<dbReference type="GO" id="GO:0071038">
    <property type="term" value="P:TRAMP-dependent tRNA surveillance pathway"/>
    <property type="evidence" value="ECO:0007669"/>
    <property type="project" value="TreeGrafter"/>
</dbReference>
<dbReference type="AlphaFoldDB" id="A0A9N9Q9K5"/>
<feature type="compositionally biased region" description="Polar residues" evidence="8">
    <location>
        <begin position="156"/>
        <end position="167"/>
    </location>
</feature>
<feature type="region of interest" description="Disordered" evidence="8">
    <location>
        <begin position="704"/>
        <end position="771"/>
    </location>
</feature>
<dbReference type="PROSITE" id="PS50158">
    <property type="entry name" value="ZF_CCHC"/>
    <property type="match status" value="2"/>
</dbReference>
<protein>
    <recommendedName>
        <fullName evidence="9">CCHC-type domain-containing protein</fullName>
    </recommendedName>
</protein>
<dbReference type="GO" id="GO:0071035">
    <property type="term" value="P:nuclear polyadenylation-dependent rRNA catabolic process"/>
    <property type="evidence" value="ECO:0007669"/>
    <property type="project" value="TreeGrafter"/>
</dbReference>
<name>A0A9N9Q9K5_9HELO</name>
<evidence type="ECO:0000256" key="3">
    <source>
        <dbReference type="ARBA" id="ARBA00022737"/>
    </source>
</evidence>
<feature type="compositionally biased region" description="Low complexity" evidence="8">
    <location>
        <begin position="88"/>
        <end position="101"/>
    </location>
</feature>
<feature type="region of interest" description="Disordered" evidence="8">
    <location>
        <begin position="786"/>
        <end position="892"/>
    </location>
</feature>
<evidence type="ECO:0000256" key="6">
    <source>
        <dbReference type="ARBA" id="ARBA00023242"/>
    </source>
</evidence>
<accession>A0A9N9Q9K5</accession>
<keyword evidence="11" id="KW-1185">Reference proteome</keyword>
<evidence type="ECO:0000256" key="5">
    <source>
        <dbReference type="ARBA" id="ARBA00022833"/>
    </source>
</evidence>
<feature type="domain" description="CCHC-type" evidence="9">
    <location>
        <begin position="646"/>
        <end position="659"/>
    </location>
</feature>
<dbReference type="GO" id="GO:0071036">
    <property type="term" value="P:nuclear polyadenylation-dependent snoRNA catabolic process"/>
    <property type="evidence" value="ECO:0007669"/>
    <property type="project" value="TreeGrafter"/>
</dbReference>
<keyword evidence="5" id="KW-0862">Zinc</keyword>
<feature type="compositionally biased region" description="Polar residues" evidence="8">
    <location>
        <begin position="240"/>
        <end position="263"/>
    </location>
</feature>
<feature type="region of interest" description="Disordered" evidence="8">
    <location>
        <begin position="1"/>
        <end position="223"/>
    </location>
</feature>
<dbReference type="GO" id="GO:0003723">
    <property type="term" value="F:RNA binding"/>
    <property type="evidence" value="ECO:0007669"/>
    <property type="project" value="TreeGrafter"/>
</dbReference>
<proteinExistence type="predicted"/>
<dbReference type="InterPro" id="IPR051644">
    <property type="entry name" value="TRAMP_AT-DNA-binding"/>
</dbReference>
<dbReference type="EMBL" id="CAJVRM010000318">
    <property type="protein sequence ID" value="CAG8979547.1"/>
    <property type="molecule type" value="Genomic_DNA"/>
</dbReference>
<reference evidence="10" key="1">
    <citation type="submission" date="2021-07" db="EMBL/GenBank/DDBJ databases">
        <authorList>
            <person name="Durling M."/>
        </authorList>
    </citation>
    <scope>NUCLEOTIDE SEQUENCE</scope>
</reference>
<keyword evidence="3" id="KW-0677">Repeat</keyword>
<dbReference type="Proteomes" id="UP000701801">
    <property type="component" value="Unassembled WGS sequence"/>
</dbReference>
<feature type="compositionally biased region" description="Basic and acidic residues" evidence="8">
    <location>
        <begin position="759"/>
        <end position="771"/>
    </location>
</feature>
<comment type="caution">
    <text evidence="10">The sequence shown here is derived from an EMBL/GenBank/DDBJ whole genome shotgun (WGS) entry which is preliminary data.</text>
</comment>
<feature type="compositionally biased region" description="Polar residues" evidence="8">
    <location>
        <begin position="846"/>
        <end position="857"/>
    </location>
</feature>
<feature type="domain" description="CCHC-type" evidence="9">
    <location>
        <begin position="544"/>
        <end position="559"/>
    </location>
</feature>
<dbReference type="GO" id="GO:0071039">
    <property type="term" value="P:nuclear polyadenylation-dependent CUT catabolic process"/>
    <property type="evidence" value="ECO:0007669"/>
    <property type="project" value="TreeGrafter"/>
</dbReference>
<feature type="compositionally biased region" description="Polar residues" evidence="8">
    <location>
        <begin position="131"/>
        <end position="144"/>
    </location>
</feature>
<dbReference type="GO" id="GO:0031499">
    <property type="term" value="C:TRAMP complex"/>
    <property type="evidence" value="ECO:0007669"/>
    <property type="project" value="TreeGrafter"/>
</dbReference>
<dbReference type="GO" id="GO:0071031">
    <property type="term" value="P:nuclear mRNA surveillance of mRNA 3'-end processing"/>
    <property type="evidence" value="ECO:0007669"/>
    <property type="project" value="TreeGrafter"/>
</dbReference>
<evidence type="ECO:0000259" key="9">
    <source>
        <dbReference type="PROSITE" id="PS50158"/>
    </source>
</evidence>
<dbReference type="PANTHER" id="PTHR46543">
    <property type="entry name" value="ZINC FINGER CCHC DOMAIN-CONTAINING PROTEIN 7"/>
    <property type="match status" value="1"/>
</dbReference>
<keyword evidence="2" id="KW-0479">Metal-binding</keyword>
<evidence type="ECO:0000313" key="10">
    <source>
        <dbReference type="EMBL" id="CAG8979547.1"/>
    </source>
</evidence>
<evidence type="ECO:0000313" key="11">
    <source>
        <dbReference type="Proteomes" id="UP000701801"/>
    </source>
</evidence>
<dbReference type="InterPro" id="IPR001878">
    <property type="entry name" value="Znf_CCHC"/>
</dbReference>
<dbReference type="GO" id="GO:0071037">
    <property type="term" value="P:nuclear polyadenylation-dependent snRNA catabolic process"/>
    <property type="evidence" value="ECO:0007669"/>
    <property type="project" value="TreeGrafter"/>
</dbReference>
<evidence type="ECO:0000256" key="4">
    <source>
        <dbReference type="ARBA" id="ARBA00022771"/>
    </source>
</evidence>
<comment type="subcellular location">
    <subcellularLocation>
        <location evidence="1">Nucleus</location>
    </subcellularLocation>
</comment>
<dbReference type="Gene3D" id="4.10.60.10">
    <property type="entry name" value="Zinc finger, CCHC-type"/>
    <property type="match status" value="1"/>
</dbReference>